<dbReference type="Pfam" id="PF00145">
    <property type="entry name" value="DNA_methylase"/>
    <property type="match status" value="1"/>
</dbReference>
<protein>
    <submittedName>
        <fullName evidence="6">S-adenosyl-L-methionine-dependent methyltransferase</fullName>
    </submittedName>
</protein>
<evidence type="ECO:0000313" key="6">
    <source>
        <dbReference type="EMBL" id="ORX59426.1"/>
    </source>
</evidence>
<comment type="similarity">
    <text evidence="4 5">Belongs to the class I-like SAM-binding methyltransferase superfamily. C5-methyltransferase family.</text>
</comment>
<dbReference type="AlphaFoldDB" id="A0A1X2GQU6"/>
<dbReference type="Proteomes" id="UP000242146">
    <property type="component" value="Unassembled WGS sequence"/>
</dbReference>
<keyword evidence="2 4" id="KW-0808">Transferase</keyword>
<dbReference type="Gene3D" id="3.40.50.150">
    <property type="entry name" value="Vaccinia Virus protein VP39"/>
    <property type="match status" value="1"/>
</dbReference>
<dbReference type="SUPFAM" id="SSF53335">
    <property type="entry name" value="S-adenosyl-L-methionine-dependent methyltransferases"/>
    <property type="match status" value="1"/>
</dbReference>
<dbReference type="PANTHER" id="PTHR46098:SF1">
    <property type="entry name" value="TRNA (CYTOSINE(38)-C(5))-METHYLTRANSFERASE"/>
    <property type="match status" value="1"/>
</dbReference>
<dbReference type="GO" id="GO:0032259">
    <property type="term" value="P:methylation"/>
    <property type="evidence" value="ECO:0007669"/>
    <property type="project" value="UniProtKB-KW"/>
</dbReference>
<dbReference type="InterPro" id="IPR050750">
    <property type="entry name" value="C5-MTase"/>
</dbReference>
<evidence type="ECO:0000256" key="1">
    <source>
        <dbReference type="ARBA" id="ARBA00022603"/>
    </source>
</evidence>
<dbReference type="Gene3D" id="3.90.120.10">
    <property type="entry name" value="DNA Methylase, subunit A, domain 2"/>
    <property type="match status" value="1"/>
</dbReference>
<gene>
    <name evidence="6" type="ORF">DM01DRAFT_1317491</name>
</gene>
<dbReference type="InterPro" id="IPR001525">
    <property type="entry name" value="C5_MeTfrase"/>
</dbReference>
<name>A0A1X2GQU6_9FUNG</name>
<dbReference type="PANTHER" id="PTHR46098">
    <property type="entry name" value="TRNA (CYTOSINE(38)-C(5))-METHYLTRANSFERASE"/>
    <property type="match status" value="1"/>
</dbReference>
<keyword evidence="1 4" id="KW-0489">Methyltransferase</keyword>
<dbReference type="NCBIfam" id="TIGR00675">
    <property type="entry name" value="dcm"/>
    <property type="match status" value="1"/>
</dbReference>
<sequence>MTQPIRCLEFFSGIGGLHYALNIAGIDAEVVECFDINQVANKVYEHNFGKKTCNKTIERLTVADINKQVWLGYDADAWLLSPPCQPYTQGGKALDDQDPRAQPLLHLLNLMPKLKKQPRFLFLENVKNFETSRTRKIMMERLKDLGYDVTECLLSPVDFGIPNHRLRYYMAARLGPTQQERPLYKTWPFTSDACFESPLLDTLLEPLDKEDRTYDVPARSILRLHNFRLDIVQPSDSRTSCVTKSYGSHHIVTSGSLVQTKHLETTDYQWHDPASLVDLGLRFLTPTEVARLHAFPLPPYSDQQAQESTTGTPRSFVAPNQEPYLSFPNDITVQQRYRLLGNSLNCWVVAELYRCILFLE</sequence>
<evidence type="ECO:0000256" key="4">
    <source>
        <dbReference type="PROSITE-ProRule" id="PRU01016"/>
    </source>
</evidence>
<dbReference type="GO" id="GO:0008168">
    <property type="term" value="F:methyltransferase activity"/>
    <property type="evidence" value="ECO:0007669"/>
    <property type="project" value="UniProtKB-KW"/>
</dbReference>
<dbReference type="PRINTS" id="PR00105">
    <property type="entry name" value="C5METTRFRASE"/>
</dbReference>
<dbReference type="InterPro" id="IPR029063">
    <property type="entry name" value="SAM-dependent_MTases_sf"/>
</dbReference>
<accession>A0A1X2GQU6</accession>
<evidence type="ECO:0000256" key="2">
    <source>
        <dbReference type="ARBA" id="ARBA00022679"/>
    </source>
</evidence>
<evidence type="ECO:0000256" key="3">
    <source>
        <dbReference type="ARBA" id="ARBA00022691"/>
    </source>
</evidence>
<dbReference type="OrthoDB" id="414133at2759"/>
<evidence type="ECO:0000256" key="5">
    <source>
        <dbReference type="RuleBase" id="RU000416"/>
    </source>
</evidence>
<reference evidence="6 7" key="1">
    <citation type="submission" date="2016-07" db="EMBL/GenBank/DDBJ databases">
        <title>Pervasive Adenine N6-methylation of Active Genes in Fungi.</title>
        <authorList>
            <consortium name="DOE Joint Genome Institute"/>
            <person name="Mondo S.J."/>
            <person name="Dannebaum R.O."/>
            <person name="Kuo R.C."/>
            <person name="Labutti K."/>
            <person name="Haridas S."/>
            <person name="Kuo A."/>
            <person name="Salamov A."/>
            <person name="Ahrendt S.R."/>
            <person name="Lipzen A."/>
            <person name="Sullivan W."/>
            <person name="Andreopoulos W.B."/>
            <person name="Clum A."/>
            <person name="Lindquist E."/>
            <person name="Daum C."/>
            <person name="Ramamoorthy G.K."/>
            <person name="Gryganskyi A."/>
            <person name="Culley D."/>
            <person name="Magnuson J.K."/>
            <person name="James T.Y."/>
            <person name="O'Malley M.A."/>
            <person name="Stajich J.E."/>
            <person name="Spatafora J.W."/>
            <person name="Visel A."/>
            <person name="Grigoriev I.V."/>
        </authorList>
    </citation>
    <scope>NUCLEOTIDE SEQUENCE [LARGE SCALE GENOMIC DNA]</scope>
    <source>
        <strain evidence="6 7">NRRL 3301</strain>
    </source>
</reference>
<feature type="active site" evidence="4">
    <location>
        <position position="84"/>
    </location>
</feature>
<comment type="caution">
    <text evidence="6">The sequence shown here is derived from an EMBL/GenBank/DDBJ whole genome shotgun (WGS) entry which is preliminary data.</text>
</comment>
<dbReference type="EMBL" id="MCGT01000005">
    <property type="protein sequence ID" value="ORX59426.1"/>
    <property type="molecule type" value="Genomic_DNA"/>
</dbReference>
<evidence type="ECO:0000313" key="7">
    <source>
        <dbReference type="Proteomes" id="UP000242146"/>
    </source>
</evidence>
<dbReference type="PROSITE" id="PS51679">
    <property type="entry name" value="SAM_MT_C5"/>
    <property type="match status" value="1"/>
</dbReference>
<proteinExistence type="inferred from homology"/>
<organism evidence="6 7">
    <name type="scientific">Hesseltinella vesiculosa</name>
    <dbReference type="NCBI Taxonomy" id="101127"/>
    <lineage>
        <taxon>Eukaryota</taxon>
        <taxon>Fungi</taxon>
        <taxon>Fungi incertae sedis</taxon>
        <taxon>Mucoromycota</taxon>
        <taxon>Mucoromycotina</taxon>
        <taxon>Mucoromycetes</taxon>
        <taxon>Mucorales</taxon>
        <taxon>Cunninghamellaceae</taxon>
        <taxon>Hesseltinella</taxon>
    </lineage>
</organism>
<dbReference type="STRING" id="101127.A0A1X2GQU6"/>
<dbReference type="GO" id="GO:0005634">
    <property type="term" value="C:nucleus"/>
    <property type="evidence" value="ECO:0007669"/>
    <property type="project" value="TreeGrafter"/>
</dbReference>
<keyword evidence="7" id="KW-1185">Reference proteome</keyword>
<keyword evidence="3 4" id="KW-0949">S-adenosyl-L-methionine</keyword>